<evidence type="ECO:0000313" key="1">
    <source>
        <dbReference type="EMBL" id="KAL0340570.1"/>
    </source>
</evidence>
<reference evidence="1" key="2">
    <citation type="journal article" date="2024" name="Plant">
        <title>Genomic evolution and insights into agronomic trait innovations of Sesamum species.</title>
        <authorList>
            <person name="Miao H."/>
            <person name="Wang L."/>
            <person name="Qu L."/>
            <person name="Liu H."/>
            <person name="Sun Y."/>
            <person name="Le M."/>
            <person name="Wang Q."/>
            <person name="Wei S."/>
            <person name="Zheng Y."/>
            <person name="Lin W."/>
            <person name="Duan Y."/>
            <person name="Cao H."/>
            <person name="Xiong S."/>
            <person name="Wang X."/>
            <person name="Wei L."/>
            <person name="Li C."/>
            <person name="Ma Q."/>
            <person name="Ju M."/>
            <person name="Zhao R."/>
            <person name="Li G."/>
            <person name="Mu C."/>
            <person name="Tian Q."/>
            <person name="Mei H."/>
            <person name="Zhang T."/>
            <person name="Gao T."/>
            <person name="Zhang H."/>
        </authorList>
    </citation>
    <scope>NUCLEOTIDE SEQUENCE</scope>
    <source>
        <strain evidence="1">G02</strain>
    </source>
</reference>
<name>A0AAW2NCA5_SESRA</name>
<gene>
    <name evidence="1" type="ORF">Sradi_4573800</name>
</gene>
<dbReference type="AlphaFoldDB" id="A0AAW2NCA5"/>
<protein>
    <submittedName>
        <fullName evidence="1">Uncharacterized protein</fullName>
    </submittedName>
</protein>
<dbReference type="EMBL" id="JACGWJ010000020">
    <property type="protein sequence ID" value="KAL0340570.1"/>
    <property type="molecule type" value="Genomic_DNA"/>
</dbReference>
<comment type="caution">
    <text evidence="1">The sequence shown here is derived from an EMBL/GenBank/DDBJ whole genome shotgun (WGS) entry which is preliminary data.</text>
</comment>
<sequence>MASLEVPSPIQEVTSTSSPRVCWMEISSNPLQRSHLEVRWSIGWGWEVYQHVGGASFQERRAGRKDEESDGGGILQEVRVSVPRQETLVFDRLIS</sequence>
<proteinExistence type="predicted"/>
<accession>A0AAW2NCA5</accession>
<organism evidence="1">
    <name type="scientific">Sesamum radiatum</name>
    <name type="common">Black benniseed</name>
    <dbReference type="NCBI Taxonomy" id="300843"/>
    <lineage>
        <taxon>Eukaryota</taxon>
        <taxon>Viridiplantae</taxon>
        <taxon>Streptophyta</taxon>
        <taxon>Embryophyta</taxon>
        <taxon>Tracheophyta</taxon>
        <taxon>Spermatophyta</taxon>
        <taxon>Magnoliopsida</taxon>
        <taxon>eudicotyledons</taxon>
        <taxon>Gunneridae</taxon>
        <taxon>Pentapetalae</taxon>
        <taxon>asterids</taxon>
        <taxon>lamiids</taxon>
        <taxon>Lamiales</taxon>
        <taxon>Pedaliaceae</taxon>
        <taxon>Sesamum</taxon>
    </lineage>
</organism>
<reference evidence="1" key="1">
    <citation type="submission" date="2020-06" db="EMBL/GenBank/DDBJ databases">
        <authorList>
            <person name="Li T."/>
            <person name="Hu X."/>
            <person name="Zhang T."/>
            <person name="Song X."/>
            <person name="Zhang H."/>
            <person name="Dai N."/>
            <person name="Sheng W."/>
            <person name="Hou X."/>
            <person name="Wei L."/>
        </authorList>
    </citation>
    <scope>NUCLEOTIDE SEQUENCE</scope>
    <source>
        <strain evidence="1">G02</strain>
        <tissue evidence="1">Leaf</tissue>
    </source>
</reference>